<dbReference type="PROSITE" id="PS00211">
    <property type="entry name" value="ABC_TRANSPORTER_1"/>
    <property type="match status" value="1"/>
</dbReference>
<dbReference type="InterPro" id="IPR003593">
    <property type="entry name" value="AAA+_ATPase"/>
</dbReference>
<evidence type="ECO:0000259" key="5">
    <source>
        <dbReference type="PROSITE" id="PS50893"/>
    </source>
</evidence>
<dbReference type="SUPFAM" id="SSF52540">
    <property type="entry name" value="P-loop containing nucleoside triphosphate hydrolases"/>
    <property type="match status" value="1"/>
</dbReference>
<reference evidence="6 7" key="1">
    <citation type="submission" date="2022-02" db="EMBL/GenBank/DDBJ databases">
        <title>The genome sequence of Shewanella sp. 3B26.</title>
        <authorList>
            <person name="Du J."/>
        </authorList>
    </citation>
    <scope>NUCLEOTIDE SEQUENCE [LARGE SCALE GENOMIC DNA]</scope>
    <source>
        <strain evidence="6 7">3B26</strain>
    </source>
</reference>
<organism evidence="6 7">
    <name type="scientific">Shewanella zhuhaiensis</name>
    <dbReference type="NCBI Taxonomy" id="2919576"/>
    <lineage>
        <taxon>Bacteria</taxon>
        <taxon>Pseudomonadati</taxon>
        <taxon>Pseudomonadota</taxon>
        <taxon>Gammaproteobacteria</taxon>
        <taxon>Alteromonadales</taxon>
        <taxon>Shewanellaceae</taxon>
        <taxon>Shewanella</taxon>
    </lineage>
</organism>
<dbReference type="PANTHER" id="PTHR42794">
    <property type="entry name" value="HEMIN IMPORT ATP-BINDING PROTEIN HMUV"/>
    <property type="match status" value="1"/>
</dbReference>
<dbReference type="PANTHER" id="PTHR42794:SF2">
    <property type="entry name" value="ABC TRANSPORTER ATP-BINDING PROTEIN"/>
    <property type="match status" value="1"/>
</dbReference>
<dbReference type="Proteomes" id="UP001297581">
    <property type="component" value="Unassembled WGS sequence"/>
</dbReference>
<evidence type="ECO:0000313" key="6">
    <source>
        <dbReference type="EMBL" id="MCH4293146.1"/>
    </source>
</evidence>
<evidence type="ECO:0000256" key="4">
    <source>
        <dbReference type="ARBA" id="ARBA00022840"/>
    </source>
</evidence>
<dbReference type="InterPro" id="IPR003439">
    <property type="entry name" value="ABC_transporter-like_ATP-bd"/>
</dbReference>
<dbReference type="Gene3D" id="3.40.50.300">
    <property type="entry name" value="P-loop containing nucleotide triphosphate hydrolases"/>
    <property type="match status" value="1"/>
</dbReference>
<comment type="caution">
    <text evidence="6">The sequence shown here is derived from an EMBL/GenBank/DDBJ whole genome shotgun (WGS) entry which is preliminary data.</text>
</comment>
<feature type="domain" description="ABC transporter" evidence="5">
    <location>
        <begin position="5"/>
        <end position="237"/>
    </location>
</feature>
<dbReference type="RefSeq" id="WP_240589754.1">
    <property type="nucleotide sequence ID" value="NZ_JAKUDL010000001.1"/>
</dbReference>
<keyword evidence="4 6" id="KW-0067">ATP-binding</keyword>
<dbReference type="InterPro" id="IPR027417">
    <property type="entry name" value="P-loop_NTPase"/>
</dbReference>
<keyword evidence="2" id="KW-0813">Transport</keyword>
<proteinExistence type="inferred from homology"/>
<dbReference type="InterPro" id="IPR017871">
    <property type="entry name" value="ABC_transporter-like_CS"/>
</dbReference>
<evidence type="ECO:0000256" key="1">
    <source>
        <dbReference type="ARBA" id="ARBA00005417"/>
    </source>
</evidence>
<keyword evidence="3" id="KW-0547">Nucleotide-binding</keyword>
<comment type="similarity">
    <text evidence="1">Belongs to the ABC transporter superfamily.</text>
</comment>
<dbReference type="Pfam" id="PF00005">
    <property type="entry name" value="ABC_tran"/>
    <property type="match status" value="1"/>
</dbReference>
<sequence length="265" mass="28809">MNTAITVNELCWQVNGRALLDSLSFTLSGRGMYGVIGPNGAGKSSLLRCLYRFIRPDSGTIVINGQDIDAFSRKAFARLVAVVPQELPPLFDLATETVVAMGLIPHKGWLGADSAADKKAVAEALAKVGLEGYGKQPFGKLSGGEKQRALIARALVQRPTILILDEPTSHLDVRYQIEVLELLKRLDVFVLCTIHDLNLASALCDELLLLDHGRLIAKGTPKQVLTESLIGDVFGVCCTVEPHPQHGKPLIHYFYGYDRSLGAHI</sequence>
<evidence type="ECO:0000313" key="7">
    <source>
        <dbReference type="Proteomes" id="UP001297581"/>
    </source>
</evidence>
<dbReference type="SMART" id="SM00382">
    <property type="entry name" value="AAA"/>
    <property type="match status" value="1"/>
</dbReference>
<gene>
    <name evidence="6" type="ORF">MJ923_02360</name>
</gene>
<name>A0AAJ1BE99_9GAMM</name>
<dbReference type="GO" id="GO:0016887">
    <property type="term" value="F:ATP hydrolysis activity"/>
    <property type="evidence" value="ECO:0007669"/>
    <property type="project" value="InterPro"/>
</dbReference>
<dbReference type="AlphaFoldDB" id="A0AAJ1BE99"/>
<dbReference type="PROSITE" id="PS50893">
    <property type="entry name" value="ABC_TRANSPORTER_2"/>
    <property type="match status" value="1"/>
</dbReference>
<accession>A0AAJ1BE99</accession>
<dbReference type="GO" id="GO:0005524">
    <property type="term" value="F:ATP binding"/>
    <property type="evidence" value="ECO:0007669"/>
    <property type="project" value="UniProtKB-KW"/>
</dbReference>
<evidence type="ECO:0000256" key="3">
    <source>
        <dbReference type="ARBA" id="ARBA00022741"/>
    </source>
</evidence>
<protein>
    <submittedName>
        <fullName evidence="6">ABC transporter ATP-binding protein</fullName>
    </submittedName>
</protein>
<evidence type="ECO:0000256" key="2">
    <source>
        <dbReference type="ARBA" id="ARBA00022448"/>
    </source>
</evidence>
<keyword evidence="7" id="KW-1185">Reference proteome</keyword>
<dbReference type="EMBL" id="JAKUDL010000001">
    <property type="protein sequence ID" value="MCH4293146.1"/>
    <property type="molecule type" value="Genomic_DNA"/>
</dbReference>
<dbReference type="CDD" id="cd03214">
    <property type="entry name" value="ABC_Iron-Siderophores_B12_Hemin"/>
    <property type="match status" value="1"/>
</dbReference>
<dbReference type="FunFam" id="3.40.50.300:FF:000134">
    <property type="entry name" value="Iron-enterobactin ABC transporter ATP-binding protein"/>
    <property type="match status" value="1"/>
</dbReference>